<dbReference type="AlphaFoldDB" id="A0AAU7EIZ4"/>
<dbReference type="SUPFAM" id="SSF56925">
    <property type="entry name" value="OMPA-like"/>
    <property type="match status" value="1"/>
</dbReference>
<reference evidence="3" key="1">
    <citation type="submission" date="2024-04" db="EMBL/GenBank/DDBJ databases">
        <title>Mariniflexile litorale, isolated from the shallow sediments of the Sea of Japan.</title>
        <authorList>
            <person name="Romanenko L."/>
            <person name="Isaeva M."/>
        </authorList>
    </citation>
    <scope>NUCLEOTIDE SEQUENCE [LARGE SCALE GENOMIC DNA]</scope>
    <source>
        <strain evidence="3">KMM 9835</strain>
    </source>
</reference>
<feature type="domain" description="Outer membrane protein beta-barrel" evidence="2">
    <location>
        <begin position="22"/>
        <end position="171"/>
    </location>
</feature>
<protein>
    <submittedName>
        <fullName evidence="3">Porin family protein</fullName>
    </submittedName>
</protein>
<evidence type="ECO:0000313" key="4">
    <source>
        <dbReference type="Proteomes" id="UP001224325"/>
    </source>
</evidence>
<dbReference type="Proteomes" id="UP001224325">
    <property type="component" value="Chromosome"/>
</dbReference>
<organism evidence="3 4">
    <name type="scientific">Mariniflexile litorale</name>
    <dbReference type="NCBI Taxonomy" id="3045158"/>
    <lineage>
        <taxon>Bacteria</taxon>
        <taxon>Pseudomonadati</taxon>
        <taxon>Bacteroidota</taxon>
        <taxon>Flavobacteriia</taxon>
        <taxon>Flavobacteriales</taxon>
        <taxon>Flavobacteriaceae</taxon>
        <taxon>Mariniflexile</taxon>
    </lineage>
</organism>
<feature type="signal peptide" evidence="1">
    <location>
        <begin position="1"/>
        <end position="22"/>
    </location>
</feature>
<name>A0AAU7EIZ4_9FLAO</name>
<dbReference type="InterPro" id="IPR011250">
    <property type="entry name" value="OMP/PagP_B-barrel"/>
</dbReference>
<proteinExistence type="predicted"/>
<evidence type="ECO:0000313" key="3">
    <source>
        <dbReference type="EMBL" id="XBL15449.1"/>
    </source>
</evidence>
<dbReference type="EMBL" id="CP155618">
    <property type="protein sequence ID" value="XBL15449.1"/>
    <property type="molecule type" value="Genomic_DNA"/>
</dbReference>
<dbReference type="RefSeq" id="WP_308991450.1">
    <property type="nucleotide sequence ID" value="NZ_CP155618.1"/>
</dbReference>
<dbReference type="KEGG" id="mlil:QLS71_005385"/>
<dbReference type="Pfam" id="PF13568">
    <property type="entry name" value="OMP_b-brl_2"/>
    <property type="match status" value="1"/>
</dbReference>
<sequence>MMKKIFILSVIVIGTFFKNTHAQTVNFGAKAGVNISTFHGNRSSNPIDRNSLVGVHAGFIAEARISDFFALQPELLYSRVGVEEENVVKFRLDYIIIPIMAKFYLVDKLSVDVGPQFGFLINDIAKFNDDDAAKFDTDASTFEFAINTGIGINISEKWFSQVRYSFGITTISENPDIKNGVLQLSIGHKF</sequence>
<feature type="chain" id="PRO_5043817676" evidence="1">
    <location>
        <begin position="23"/>
        <end position="190"/>
    </location>
</feature>
<evidence type="ECO:0000256" key="1">
    <source>
        <dbReference type="SAM" id="SignalP"/>
    </source>
</evidence>
<keyword evidence="1" id="KW-0732">Signal</keyword>
<evidence type="ECO:0000259" key="2">
    <source>
        <dbReference type="Pfam" id="PF13568"/>
    </source>
</evidence>
<accession>A0AAU7EIZ4</accession>
<dbReference type="InterPro" id="IPR025665">
    <property type="entry name" value="Beta-barrel_OMP_2"/>
</dbReference>
<keyword evidence="4" id="KW-1185">Reference proteome</keyword>
<gene>
    <name evidence="3" type="ORF">QLS71_005385</name>
</gene>